<evidence type="ECO:0000313" key="1">
    <source>
        <dbReference type="EMBL" id="MBB5130519.1"/>
    </source>
</evidence>
<reference evidence="1 2" key="1">
    <citation type="submission" date="2020-08" db="EMBL/GenBank/DDBJ databases">
        <title>Genomic Encyclopedia of Type Strains, Phase IV (KMG-IV): sequencing the most valuable type-strain genomes for metagenomic binning, comparative biology and taxonomic classification.</title>
        <authorList>
            <person name="Goeker M."/>
        </authorList>
    </citation>
    <scope>NUCLEOTIDE SEQUENCE [LARGE SCALE GENOMIC DNA]</scope>
    <source>
        <strain evidence="1 2">DSM 45615</strain>
    </source>
</reference>
<dbReference type="Proteomes" id="UP000578449">
    <property type="component" value="Unassembled WGS sequence"/>
</dbReference>
<evidence type="ECO:0000313" key="2">
    <source>
        <dbReference type="Proteomes" id="UP000578449"/>
    </source>
</evidence>
<proteinExistence type="predicted"/>
<keyword evidence="2" id="KW-1185">Reference proteome</keyword>
<dbReference type="RefSeq" id="WP_185047396.1">
    <property type="nucleotide sequence ID" value="NZ_BAABIX010000006.1"/>
</dbReference>
<gene>
    <name evidence="1" type="ORF">HNP84_000207</name>
</gene>
<comment type="caution">
    <text evidence="1">The sequence shown here is derived from an EMBL/GenBank/DDBJ whole genome shotgun (WGS) entry which is preliminary data.</text>
</comment>
<organism evidence="1 2">
    <name type="scientific">Thermocatellispora tengchongensis</name>
    <dbReference type="NCBI Taxonomy" id="1073253"/>
    <lineage>
        <taxon>Bacteria</taxon>
        <taxon>Bacillati</taxon>
        <taxon>Actinomycetota</taxon>
        <taxon>Actinomycetes</taxon>
        <taxon>Streptosporangiales</taxon>
        <taxon>Streptosporangiaceae</taxon>
        <taxon>Thermocatellispora</taxon>
    </lineage>
</organism>
<sequence length="97" mass="10572">MTTAYTPTRHEPDALRLLQGVEIGNDIISRRRPPRTRDYAGLGVCIHAPDPDETAAARRTAEQILDRLGYSPTDRAVVLEALGFISTARKTTRAGAA</sequence>
<name>A0A840NUP0_9ACTN</name>
<protein>
    <submittedName>
        <fullName evidence="1">Uncharacterized protein</fullName>
    </submittedName>
</protein>
<accession>A0A840NUP0</accession>
<dbReference type="EMBL" id="JACHGN010000001">
    <property type="protein sequence ID" value="MBB5130519.1"/>
    <property type="molecule type" value="Genomic_DNA"/>
</dbReference>
<dbReference type="AlphaFoldDB" id="A0A840NUP0"/>